<evidence type="ECO:0000313" key="1">
    <source>
        <dbReference type="EMBL" id="QKJ33019.1"/>
    </source>
</evidence>
<gene>
    <name evidence="1" type="ORF">HQ865_25790</name>
</gene>
<dbReference type="RefSeq" id="WP_173417664.1">
    <property type="nucleotide sequence ID" value="NZ_CP054139.1"/>
</dbReference>
<dbReference type="EMBL" id="CP054139">
    <property type="protein sequence ID" value="QKJ33019.1"/>
    <property type="molecule type" value="Genomic_DNA"/>
</dbReference>
<evidence type="ECO:0000313" key="2">
    <source>
        <dbReference type="Proteomes" id="UP000505355"/>
    </source>
</evidence>
<reference evidence="1 2" key="1">
    <citation type="submission" date="2020-05" db="EMBL/GenBank/DDBJ databases">
        <title>Mucilaginibacter mali sp. nov.</title>
        <authorList>
            <person name="Kim H.S."/>
            <person name="Lee K.C."/>
            <person name="Suh M.K."/>
            <person name="Kim J.-S."/>
            <person name="Han K.-I."/>
            <person name="Eom M.K."/>
            <person name="Shin Y.K."/>
            <person name="Lee J.-S."/>
        </authorList>
    </citation>
    <scope>NUCLEOTIDE SEQUENCE [LARGE SCALE GENOMIC DNA]</scope>
    <source>
        <strain evidence="1 2">G2-14</strain>
    </source>
</reference>
<dbReference type="KEGG" id="mmab:HQ865_25790"/>
<accession>A0A7D4UFN6</accession>
<name>A0A7D4UFN6_9SPHI</name>
<sequence length="126" mass="14893">MKNVSIKHVTFAHQAIHRGLEFYAIELVFLQRRLEEIAADNTGRKVLEKVETFQNQFVIHRDQIAQLQHRVSENYELLQHSLDPSGNYVNEKVVQDSEKISDDYATEEQLFKDMRQEFNRFAAAWL</sequence>
<proteinExistence type="predicted"/>
<dbReference type="AlphaFoldDB" id="A0A7D4UFN6"/>
<protein>
    <submittedName>
        <fullName evidence="1">Uncharacterized protein</fullName>
    </submittedName>
</protein>
<organism evidence="1 2">
    <name type="scientific">Mucilaginibacter mali</name>
    <dbReference type="NCBI Taxonomy" id="2740462"/>
    <lineage>
        <taxon>Bacteria</taxon>
        <taxon>Pseudomonadati</taxon>
        <taxon>Bacteroidota</taxon>
        <taxon>Sphingobacteriia</taxon>
        <taxon>Sphingobacteriales</taxon>
        <taxon>Sphingobacteriaceae</taxon>
        <taxon>Mucilaginibacter</taxon>
    </lineage>
</organism>
<dbReference type="Proteomes" id="UP000505355">
    <property type="component" value="Chromosome"/>
</dbReference>
<keyword evidence="2" id="KW-1185">Reference proteome</keyword>